<dbReference type="SUPFAM" id="SSF49764">
    <property type="entry name" value="HSP20-like chaperones"/>
    <property type="match status" value="1"/>
</dbReference>
<dbReference type="PANTHER" id="PTHR47062">
    <property type="match status" value="1"/>
</dbReference>
<comment type="similarity">
    <text evidence="2 3">Belongs to the small heat shock protein (HSP20) family.</text>
</comment>
<evidence type="ECO:0000259" key="5">
    <source>
        <dbReference type="PROSITE" id="PS01031"/>
    </source>
</evidence>
<keyword evidence="1" id="KW-0346">Stress response</keyword>
<comment type="caution">
    <text evidence="6">The sequence shown here is derived from an EMBL/GenBank/DDBJ whole genome shotgun (WGS) entry which is preliminary data.</text>
</comment>
<dbReference type="InterPro" id="IPR037913">
    <property type="entry name" value="ACD_IbpA/B"/>
</dbReference>
<keyword evidence="7" id="KW-1185">Reference proteome</keyword>
<dbReference type="PROSITE" id="PS01031">
    <property type="entry name" value="SHSP"/>
    <property type="match status" value="1"/>
</dbReference>
<evidence type="ECO:0000256" key="4">
    <source>
        <dbReference type="SAM" id="MobiDB-lite"/>
    </source>
</evidence>
<gene>
    <name evidence="6" type="ORF">OPS25_13825</name>
</gene>
<dbReference type="Gene3D" id="2.60.40.790">
    <property type="match status" value="1"/>
</dbReference>
<evidence type="ECO:0000256" key="2">
    <source>
        <dbReference type="PROSITE-ProRule" id="PRU00285"/>
    </source>
</evidence>
<dbReference type="PANTHER" id="PTHR47062:SF1">
    <property type="entry name" value="SMALL HEAT SHOCK PROTEIN IBPA"/>
    <property type="match status" value="1"/>
</dbReference>
<evidence type="ECO:0000313" key="6">
    <source>
        <dbReference type="EMBL" id="MCW8109583.1"/>
    </source>
</evidence>
<name>A0ABT3P9X2_9ALTE</name>
<feature type="compositionally biased region" description="Basic and acidic residues" evidence="4">
    <location>
        <begin position="146"/>
        <end position="165"/>
    </location>
</feature>
<dbReference type="InterPro" id="IPR002068">
    <property type="entry name" value="A-crystallin/Hsp20_dom"/>
</dbReference>
<feature type="domain" description="SHSP" evidence="5">
    <location>
        <begin position="30"/>
        <end position="140"/>
    </location>
</feature>
<sequence>MNTIDLSPLYRNSVGFDRFASLINSALTGDSTSGGYPPYNIEVLDENKYAITVAVAGFSQDDLELQVEKGVLTVKGNKEAKDESKYLYQGIANRSFERKFNLADYVEVTGADLSNGLLTIELVKEIPEAMKPRTISINGGSNILQHKSDKDKENEKGKEKAEKVA</sequence>
<dbReference type="CDD" id="cd06470">
    <property type="entry name" value="ACD_IbpA-B_like"/>
    <property type="match status" value="1"/>
</dbReference>
<dbReference type="EMBL" id="JAPFRD010000011">
    <property type="protein sequence ID" value="MCW8109583.1"/>
    <property type="molecule type" value="Genomic_DNA"/>
</dbReference>
<reference evidence="6" key="1">
    <citation type="submission" date="2022-11" db="EMBL/GenBank/DDBJ databases">
        <title>Alteromonas sp. nov., isolated from sea water of the Qingdao.</title>
        <authorList>
            <person name="Wang Q."/>
        </authorList>
    </citation>
    <scope>NUCLEOTIDE SEQUENCE</scope>
    <source>
        <strain evidence="6">ASW11-7</strain>
    </source>
</reference>
<accession>A0ABT3P9X2</accession>
<dbReference type="InterPro" id="IPR008978">
    <property type="entry name" value="HSP20-like_chaperone"/>
</dbReference>
<dbReference type="RefSeq" id="WP_265618370.1">
    <property type="nucleotide sequence ID" value="NZ_JAPFRD010000011.1"/>
</dbReference>
<evidence type="ECO:0000256" key="1">
    <source>
        <dbReference type="ARBA" id="ARBA00023016"/>
    </source>
</evidence>
<feature type="region of interest" description="Disordered" evidence="4">
    <location>
        <begin position="137"/>
        <end position="165"/>
    </location>
</feature>
<dbReference type="Proteomes" id="UP001142810">
    <property type="component" value="Unassembled WGS sequence"/>
</dbReference>
<protein>
    <submittedName>
        <fullName evidence="6">Hsp20 family protein</fullName>
    </submittedName>
</protein>
<dbReference type="Pfam" id="PF00011">
    <property type="entry name" value="HSP20"/>
    <property type="match status" value="1"/>
</dbReference>
<proteinExistence type="inferred from homology"/>
<evidence type="ECO:0000313" key="7">
    <source>
        <dbReference type="Proteomes" id="UP001142810"/>
    </source>
</evidence>
<organism evidence="6 7">
    <name type="scientific">Alteromonas aquimaris</name>
    <dbReference type="NCBI Taxonomy" id="2998417"/>
    <lineage>
        <taxon>Bacteria</taxon>
        <taxon>Pseudomonadati</taxon>
        <taxon>Pseudomonadota</taxon>
        <taxon>Gammaproteobacteria</taxon>
        <taxon>Alteromonadales</taxon>
        <taxon>Alteromonadaceae</taxon>
        <taxon>Alteromonas/Salinimonas group</taxon>
        <taxon>Alteromonas</taxon>
    </lineage>
</organism>
<evidence type="ECO:0000256" key="3">
    <source>
        <dbReference type="RuleBase" id="RU003616"/>
    </source>
</evidence>